<comment type="caution">
    <text evidence="2">The sequence shown here is derived from an EMBL/GenBank/DDBJ whole genome shotgun (WGS) entry which is preliminary data.</text>
</comment>
<dbReference type="InterPro" id="IPR021844">
    <property type="entry name" value="Integr_conj_element_PFL4704"/>
</dbReference>
<dbReference type="Pfam" id="PF11920">
    <property type="entry name" value="DUF3438"/>
    <property type="match status" value="1"/>
</dbReference>
<dbReference type="Proteomes" id="UP000253872">
    <property type="component" value="Unassembled WGS sequence"/>
</dbReference>
<proteinExistence type="predicted"/>
<evidence type="ECO:0000313" key="2">
    <source>
        <dbReference type="EMBL" id="RDE70923.1"/>
    </source>
</evidence>
<protein>
    <submittedName>
        <fullName evidence="2">TIGR03749 family integrating conjugative element protein</fullName>
    </submittedName>
</protein>
<gene>
    <name evidence="2" type="ORF">DPV93_07905</name>
</gene>
<sequence>MKKLVALFATSALALQSTAYAEVLMNWKRLPLPIELKVKQERVIFVDKSVKVGYPQELEGKIRIQSTGGAVYLKALEKFGSARLQLMDINSGEIILLDVQAKSSAQNADEPIRIVYNTPVENQSTSYLQDNHESEDVGNYRPSALPAPAALTRYAAQMFYAPLRTVEPLDGVRQVGHRLPSSLTTLLPALSVKVNPMLAWQLDGYVVTAIKLQNQGNNTVNLDPRDLQGRFYAATFQHNWLGAKGSPEDTTMLYLVTEGYPNQAVIPEGQKYQPKKLKKTTTKTIRVVR</sequence>
<keyword evidence="1" id="KW-0732">Signal</keyword>
<reference evidence="2 3" key="1">
    <citation type="submission" date="2018-05" db="EMBL/GenBank/DDBJ databases">
        <title>Draft Genome Sequences for a Diverse set of 7 Haemophilus Species.</title>
        <authorList>
            <person name="Nichols M."/>
            <person name="Topaz N."/>
            <person name="Wang X."/>
            <person name="Wang X."/>
            <person name="Boxrud D."/>
        </authorList>
    </citation>
    <scope>NUCLEOTIDE SEQUENCE [LARGE SCALE GENOMIC DNA]</scope>
    <source>
        <strain evidence="2 3">C2002001239</strain>
    </source>
</reference>
<evidence type="ECO:0000313" key="3">
    <source>
        <dbReference type="Proteomes" id="UP000253872"/>
    </source>
</evidence>
<organism evidence="2 3">
    <name type="scientific">Haemophilus sputorum</name>
    <dbReference type="NCBI Taxonomy" id="1078480"/>
    <lineage>
        <taxon>Bacteria</taxon>
        <taxon>Pseudomonadati</taxon>
        <taxon>Pseudomonadota</taxon>
        <taxon>Gammaproteobacteria</taxon>
        <taxon>Pasteurellales</taxon>
        <taxon>Pasteurellaceae</taxon>
        <taxon>Haemophilus</taxon>
    </lineage>
</organism>
<name>A0A369YFX8_9PAST</name>
<evidence type="ECO:0000256" key="1">
    <source>
        <dbReference type="SAM" id="SignalP"/>
    </source>
</evidence>
<dbReference type="EMBL" id="QEPN01000006">
    <property type="protein sequence ID" value="RDE70923.1"/>
    <property type="molecule type" value="Genomic_DNA"/>
</dbReference>
<feature type="chain" id="PRO_5016968212" evidence="1">
    <location>
        <begin position="22"/>
        <end position="289"/>
    </location>
</feature>
<dbReference type="AlphaFoldDB" id="A0A369YFX8"/>
<accession>A0A369YFX8</accession>
<dbReference type="RefSeq" id="WP_111403480.1">
    <property type="nucleotide sequence ID" value="NZ_QEPN01000006.1"/>
</dbReference>
<dbReference type="NCBIfam" id="TIGR03749">
    <property type="entry name" value="conj_TIGR03749"/>
    <property type="match status" value="1"/>
</dbReference>
<feature type="signal peptide" evidence="1">
    <location>
        <begin position="1"/>
        <end position="21"/>
    </location>
</feature>